<keyword evidence="2" id="KW-1133">Transmembrane helix</keyword>
<dbReference type="Proteomes" id="UP000295781">
    <property type="component" value="Chromosome"/>
</dbReference>
<accession>A0A4P2Q520</accession>
<sequence length="367" mass="37325">MKPPHRSIAASLLAALLLSSTAGSAATSAPPQATSPAPPQADPLSKATLEMLAKGAEAWNQRRYDACRAWLLAAWSIKPHRQIAGNLAACEIKLGLFRDAAEHLSFLTQATADGKRGELSPEHRRLFDDALSKIAVLNIDAEPGATVLIDGKAVGQAPLSAPVYLEPGTHTLEARSRSGSTAEFSRRFEAGAQKTLTLQPRTPQAEVTPPPPAPAAAPPPDTPAAPAAPASPPDTRARDGVVIGGLALGGAAIAAGVVLAIVSNGKGEDADDALQSIVRDGGANACNDPAFGRARCDALDDAYIAEGTTRNLSIAGFVTAGAALGGAALAYVLWPVGAPRAEAIRGGVRVAPRITPQGAGLTIGGAF</sequence>
<feature type="transmembrane region" description="Helical" evidence="2">
    <location>
        <begin position="312"/>
        <end position="334"/>
    </location>
</feature>
<dbReference type="OrthoDB" id="5526068at2"/>
<dbReference type="AlphaFoldDB" id="A0A4P2Q520"/>
<feature type="signal peptide" evidence="3">
    <location>
        <begin position="1"/>
        <end position="25"/>
    </location>
</feature>
<reference evidence="4 5" key="1">
    <citation type="submission" date="2015-09" db="EMBL/GenBank/DDBJ databases">
        <title>Sorangium comparison.</title>
        <authorList>
            <person name="Zaburannyi N."/>
            <person name="Bunk B."/>
            <person name="Overmann J."/>
            <person name="Mueller R."/>
        </authorList>
    </citation>
    <scope>NUCLEOTIDE SEQUENCE [LARGE SCALE GENOMIC DNA]</scope>
    <source>
        <strain evidence="4 5">So ceGT47</strain>
    </source>
</reference>
<feature type="transmembrane region" description="Helical" evidence="2">
    <location>
        <begin position="241"/>
        <end position="262"/>
    </location>
</feature>
<organism evidence="4 5">
    <name type="scientific">Sorangium cellulosum</name>
    <name type="common">Polyangium cellulosum</name>
    <dbReference type="NCBI Taxonomy" id="56"/>
    <lineage>
        <taxon>Bacteria</taxon>
        <taxon>Pseudomonadati</taxon>
        <taxon>Myxococcota</taxon>
        <taxon>Polyangia</taxon>
        <taxon>Polyangiales</taxon>
        <taxon>Polyangiaceae</taxon>
        <taxon>Sorangium</taxon>
    </lineage>
</organism>
<name>A0A4P2Q520_SORCE</name>
<dbReference type="EMBL" id="CP012670">
    <property type="protein sequence ID" value="AUX24128.1"/>
    <property type="molecule type" value="Genomic_DNA"/>
</dbReference>
<evidence type="ECO:0000256" key="3">
    <source>
        <dbReference type="SAM" id="SignalP"/>
    </source>
</evidence>
<keyword evidence="3" id="KW-0732">Signal</keyword>
<feature type="compositionally biased region" description="Pro residues" evidence="1">
    <location>
        <begin position="208"/>
        <end position="223"/>
    </location>
</feature>
<dbReference type="RefSeq" id="WP_129349796.1">
    <property type="nucleotide sequence ID" value="NZ_CP012670.1"/>
</dbReference>
<keyword evidence="2" id="KW-0812">Transmembrane</keyword>
<evidence type="ECO:0000256" key="1">
    <source>
        <dbReference type="SAM" id="MobiDB-lite"/>
    </source>
</evidence>
<gene>
    <name evidence="4" type="ORF">SOCEGT47_046640</name>
</gene>
<protein>
    <submittedName>
        <fullName evidence="4">Uncharacterized protein</fullName>
    </submittedName>
</protein>
<feature type="chain" id="PRO_5020583673" evidence="3">
    <location>
        <begin position="26"/>
        <end position="367"/>
    </location>
</feature>
<feature type="region of interest" description="Disordered" evidence="1">
    <location>
        <begin position="193"/>
        <end position="236"/>
    </location>
</feature>
<evidence type="ECO:0000256" key="2">
    <source>
        <dbReference type="SAM" id="Phobius"/>
    </source>
</evidence>
<evidence type="ECO:0000313" key="5">
    <source>
        <dbReference type="Proteomes" id="UP000295781"/>
    </source>
</evidence>
<evidence type="ECO:0000313" key="4">
    <source>
        <dbReference type="EMBL" id="AUX24128.1"/>
    </source>
</evidence>
<proteinExistence type="predicted"/>
<keyword evidence="2" id="KW-0472">Membrane</keyword>